<comment type="caution">
    <text evidence="1">The sequence shown here is derived from an EMBL/GenBank/DDBJ whole genome shotgun (WGS) entry which is preliminary data.</text>
</comment>
<sequence>MEKDIKKRIVDFVIKVDSTKWAIIETLKMIFMKNSPKDAESL</sequence>
<name>X1A5A3_9ZZZZ</name>
<accession>X1A5A3</accession>
<organism evidence="1">
    <name type="scientific">marine sediment metagenome</name>
    <dbReference type="NCBI Taxonomy" id="412755"/>
    <lineage>
        <taxon>unclassified sequences</taxon>
        <taxon>metagenomes</taxon>
        <taxon>ecological metagenomes</taxon>
    </lineage>
</organism>
<feature type="non-terminal residue" evidence="1">
    <location>
        <position position="42"/>
    </location>
</feature>
<dbReference type="EMBL" id="BART01010783">
    <property type="protein sequence ID" value="GAG76924.1"/>
    <property type="molecule type" value="Genomic_DNA"/>
</dbReference>
<gene>
    <name evidence="1" type="ORF">S01H4_23288</name>
</gene>
<proteinExistence type="predicted"/>
<reference evidence="1" key="1">
    <citation type="journal article" date="2014" name="Front. Microbiol.">
        <title>High frequency of phylogenetically diverse reductive dehalogenase-homologous genes in deep subseafloor sedimentary metagenomes.</title>
        <authorList>
            <person name="Kawai M."/>
            <person name="Futagami T."/>
            <person name="Toyoda A."/>
            <person name="Takaki Y."/>
            <person name="Nishi S."/>
            <person name="Hori S."/>
            <person name="Arai W."/>
            <person name="Tsubouchi T."/>
            <person name="Morono Y."/>
            <person name="Uchiyama I."/>
            <person name="Ito T."/>
            <person name="Fujiyama A."/>
            <person name="Inagaki F."/>
            <person name="Takami H."/>
        </authorList>
    </citation>
    <scope>NUCLEOTIDE SEQUENCE</scope>
    <source>
        <strain evidence="1">Expedition CK06-06</strain>
    </source>
</reference>
<dbReference type="AlphaFoldDB" id="X1A5A3"/>
<evidence type="ECO:0000313" key="1">
    <source>
        <dbReference type="EMBL" id="GAG76924.1"/>
    </source>
</evidence>
<protein>
    <submittedName>
        <fullName evidence="1">Uncharacterized protein</fullName>
    </submittedName>
</protein>